<dbReference type="SUPFAM" id="SSF48403">
    <property type="entry name" value="Ankyrin repeat"/>
    <property type="match status" value="2"/>
</dbReference>
<dbReference type="PANTHER" id="PTHR24173">
    <property type="entry name" value="ANKYRIN REPEAT CONTAINING"/>
    <property type="match status" value="1"/>
</dbReference>
<protein>
    <submittedName>
        <fullName evidence="4">Protein fem-1-like C</fullName>
    </submittedName>
</protein>
<evidence type="ECO:0000256" key="3">
    <source>
        <dbReference type="PROSITE-ProRule" id="PRU00023"/>
    </source>
</evidence>
<dbReference type="Pfam" id="PF12796">
    <property type="entry name" value="Ank_2"/>
    <property type="match status" value="2"/>
</dbReference>
<comment type="caution">
    <text evidence="4">The sequence shown here is derived from an EMBL/GenBank/DDBJ whole genome shotgun (WGS) entry which is preliminary data.</text>
</comment>
<keyword evidence="2 3" id="KW-0040">ANK repeat</keyword>
<accession>A0A210R6M2</accession>
<dbReference type="AlphaFoldDB" id="A0A210R6M2"/>
<dbReference type="PANTHER" id="PTHR24173:SF82">
    <property type="entry name" value="FI19351P1"/>
    <property type="match status" value="1"/>
</dbReference>
<reference evidence="4 5" key="1">
    <citation type="journal article" date="2017" name="Nat. Ecol. Evol.">
        <title>Scallop genome provides insights into evolution of bilaterian karyotype and development.</title>
        <authorList>
            <person name="Wang S."/>
            <person name="Zhang J."/>
            <person name="Jiao W."/>
            <person name="Li J."/>
            <person name="Xun X."/>
            <person name="Sun Y."/>
            <person name="Guo X."/>
            <person name="Huan P."/>
            <person name="Dong B."/>
            <person name="Zhang L."/>
            <person name="Hu X."/>
            <person name="Sun X."/>
            <person name="Wang J."/>
            <person name="Zhao C."/>
            <person name="Wang Y."/>
            <person name="Wang D."/>
            <person name="Huang X."/>
            <person name="Wang R."/>
            <person name="Lv J."/>
            <person name="Li Y."/>
            <person name="Zhang Z."/>
            <person name="Liu B."/>
            <person name="Lu W."/>
            <person name="Hui Y."/>
            <person name="Liang J."/>
            <person name="Zhou Z."/>
            <person name="Hou R."/>
            <person name="Li X."/>
            <person name="Liu Y."/>
            <person name="Li H."/>
            <person name="Ning X."/>
            <person name="Lin Y."/>
            <person name="Zhao L."/>
            <person name="Xing Q."/>
            <person name="Dou J."/>
            <person name="Li Y."/>
            <person name="Mao J."/>
            <person name="Guo H."/>
            <person name="Dou H."/>
            <person name="Li T."/>
            <person name="Mu C."/>
            <person name="Jiang W."/>
            <person name="Fu Q."/>
            <person name="Fu X."/>
            <person name="Miao Y."/>
            <person name="Liu J."/>
            <person name="Yu Q."/>
            <person name="Li R."/>
            <person name="Liao H."/>
            <person name="Li X."/>
            <person name="Kong Y."/>
            <person name="Jiang Z."/>
            <person name="Chourrout D."/>
            <person name="Li R."/>
            <person name="Bao Z."/>
        </authorList>
    </citation>
    <scope>NUCLEOTIDE SEQUENCE [LARGE SCALE GENOMIC DNA]</scope>
    <source>
        <strain evidence="4 5">PY_sf001</strain>
    </source>
</reference>
<gene>
    <name evidence="4" type="ORF">KP79_PYT16965</name>
</gene>
<evidence type="ECO:0000313" key="4">
    <source>
        <dbReference type="EMBL" id="OWF56605.1"/>
    </source>
</evidence>
<sequence>MYDVSDMEEEINNVAVEQPKMHPRNSRMPEVVKEACIKVKSFIDLKNLEALKLYLSNYNKDDQSRIINHVQDDQAPFFRACMLGQADIVNYMLTECSAETELRGLYILKSEDFNDEVTPLWVSVSEQHFAIVKLLVEHGADIHASTATNSSPVRCACYCANLAIVKYLVENGANIHQPNVYGGTCLMNATKGSMELCEFLVNNGASVNATTVGGHTAMYHAIKSGRLDLVKFFLGVGASHFVTISTEIHILHLAAIQGNQTIFDYIKDNTVMKLSRLVDGYELLGATAIDDLDNIPEGLRLWNKAMDLRYANPDAPLTKIIPEETQQVYRFHRETTTPEQCKALVASDTDKINMHALLARARILGTRHERTINEIRYRGAMYADSDHYQRAVDLWKYAYHLSRQCNSASDEVLVFDLTLFVDLLKEMLSKGSSGQISEKVQTSDIVDVFALLVKQLQEFAEILKVRPLQKNTFKNFRSLLLIAIDFMNFFYLSEGHDEERERFTEEVNRVMILDAESENGERLLHLALMIDSAKSDAALPSIDVIRALIKAGASVNVTDNDKNAPLHHCITSWRKQIEIPDRGNKWKELAWVLIEQGTHMDTRNCNKDTPLAFLQEQGCVRPLQYTSLKCLAARVIVHSGIMYRGYLPTLLKSFVEIHE</sequence>
<keyword evidence="5" id="KW-1185">Reference proteome</keyword>
<dbReference type="PROSITE" id="PS50297">
    <property type="entry name" value="ANK_REP_REGION"/>
    <property type="match status" value="1"/>
</dbReference>
<dbReference type="PROSITE" id="PS50088">
    <property type="entry name" value="ANK_REPEAT"/>
    <property type="match status" value="3"/>
</dbReference>
<dbReference type="STRING" id="6573.A0A210R6M2"/>
<dbReference type="Proteomes" id="UP000242188">
    <property type="component" value="Unassembled WGS sequence"/>
</dbReference>
<dbReference type="EMBL" id="NEDP02000130">
    <property type="protein sequence ID" value="OWF56605.1"/>
    <property type="molecule type" value="Genomic_DNA"/>
</dbReference>
<evidence type="ECO:0000313" key="5">
    <source>
        <dbReference type="Proteomes" id="UP000242188"/>
    </source>
</evidence>
<feature type="repeat" description="ANK" evidence="3">
    <location>
        <begin position="519"/>
        <end position="560"/>
    </location>
</feature>
<organism evidence="4 5">
    <name type="scientific">Mizuhopecten yessoensis</name>
    <name type="common">Japanese scallop</name>
    <name type="synonym">Patinopecten yessoensis</name>
    <dbReference type="NCBI Taxonomy" id="6573"/>
    <lineage>
        <taxon>Eukaryota</taxon>
        <taxon>Metazoa</taxon>
        <taxon>Spiralia</taxon>
        <taxon>Lophotrochozoa</taxon>
        <taxon>Mollusca</taxon>
        <taxon>Bivalvia</taxon>
        <taxon>Autobranchia</taxon>
        <taxon>Pteriomorphia</taxon>
        <taxon>Pectinida</taxon>
        <taxon>Pectinoidea</taxon>
        <taxon>Pectinidae</taxon>
        <taxon>Mizuhopecten</taxon>
    </lineage>
</organism>
<dbReference type="OrthoDB" id="6072608at2759"/>
<evidence type="ECO:0000256" key="2">
    <source>
        <dbReference type="ARBA" id="ARBA00023043"/>
    </source>
</evidence>
<proteinExistence type="predicted"/>
<dbReference type="InterPro" id="IPR036770">
    <property type="entry name" value="Ankyrin_rpt-contain_sf"/>
</dbReference>
<evidence type="ECO:0000256" key="1">
    <source>
        <dbReference type="ARBA" id="ARBA00022737"/>
    </source>
</evidence>
<keyword evidence="1" id="KW-0677">Repeat</keyword>
<name>A0A210R6M2_MIZYE</name>
<dbReference type="InterPro" id="IPR002110">
    <property type="entry name" value="Ankyrin_rpt"/>
</dbReference>
<feature type="repeat" description="ANK" evidence="3">
    <location>
        <begin position="148"/>
        <end position="180"/>
    </location>
</feature>
<dbReference type="Gene3D" id="1.25.40.20">
    <property type="entry name" value="Ankyrin repeat-containing domain"/>
    <property type="match status" value="2"/>
</dbReference>
<dbReference type="SMART" id="SM00248">
    <property type="entry name" value="ANK"/>
    <property type="match status" value="7"/>
</dbReference>
<feature type="repeat" description="ANK" evidence="3">
    <location>
        <begin position="115"/>
        <end position="147"/>
    </location>
</feature>